<evidence type="ECO:0000256" key="1">
    <source>
        <dbReference type="SAM" id="MobiDB-lite"/>
    </source>
</evidence>
<sequence>MSDGGRPKNDDARNGPSRSRRGLLALAGSAALAGLAGCTGLDDLNPLGADEPPTIDGSALEAALSGETPTVTEPLPVDVEAAYVDRRVGALREALSSVPAPFDAEAVPNGMVREEFGRLYDRATEALGRVSEAGSPADALEPLRYARRSVREVKAAWAAVDSGLTVAAVESSVPTVRRAYESFRERWRYVGEDPVRAALVHAKLEELVADAGRRLNRAPGRTRHPRESALGVGEFAADLEAARAAVEQAAYLFGRFESSLRSPRSVRDELTAAGEQLSSMLADRRGALSAPGPGSEASAYVEGDADLKPVAHAAADLRRSIEYADDIDDERKTGQRARVVVSALRTLTRVRAFESLRERVENGAYVTVESAADVRAIREAAVEAVGNALDSETNPLLVRSALGTVGFEYVADRLHRYEGQEEVSVTWLADGLSGYVVVEATALATPETTAEVAEVLRPNR</sequence>
<evidence type="ECO:0000313" key="2">
    <source>
        <dbReference type="EMBL" id="MDS0296216.1"/>
    </source>
</evidence>
<reference evidence="2 3" key="1">
    <citation type="submission" date="2022-06" db="EMBL/GenBank/DDBJ databases">
        <title>Halogeometricum sp. a new haloarchaeum isolate from saline soil.</title>
        <authorList>
            <person name="Strakova D."/>
            <person name="Galisteo C."/>
            <person name="Sanchez-Porro C."/>
            <person name="Ventosa A."/>
        </authorList>
    </citation>
    <scope>NUCLEOTIDE SEQUENCE [LARGE SCALE GENOMIC DNA]</scope>
    <source>
        <strain evidence="3">S3BR25-2</strain>
    </source>
</reference>
<protein>
    <submittedName>
        <fullName evidence="2">Uncharacterized protein</fullName>
    </submittedName>
</protein>
<dbReference type="EMBL" id="JAMQOQ010000006">
    <property type="protein sequence ID" value="MDS0296216.1"/>
    <property type="molecule type" value="Genomic_DNA"/>
</dbReference>
<evidence type="ECO:0000313" key="3">
    <source>
        <dbReference type="Proteomes" id="UP001254813"/>
    </source>
</evidence>
<feature type="compositionally biased region" description="Basic and acidic residues" evidence="1">
    <location>
        <begin position="1"/>
        <end position="13"/>
    </location>
</feature>
<keyword evidence="3" id="KW-1185">Reference proteome</keyword>
<comment type="caution">
    <text evidence="2">The sequence shown here is derived from an EMBL/GenBank/DDBJ whole genome shotgun (WGS) entry which is preliminary data.</text>
</comment>
<proteinExistence type="predicted"/>
<accession>A0ABU2G5Z6</accession>
<organism evidence="2 3">
    <name type="scientific">Halogeometricum luteum</name>
    <dbReference type="NCBI Taxonomy" id="2950537"/>
    <lineage>
        <taxon>Archaea</taxon>
        <taxon>Methanobacteriati</taxon>
        <taxon>Methanobacteriota</taxon>
        <taxon>Stenosarchaea group</taxon>
        <taxon>Halobacteria</taxon>
        <taxon>Halobacteriales</taxon>
        <taxon>Haloferacaceae</taxon>
        <taxon>Halogeometricum</taxon>
    </lineage>
</organism>
<dbReference type="RefSeq" id="WP_310930232.1">
    <property type="nucleotide sequence ID" value="NZ_JAMQOQ010000006.1"/>
</dbReference>
<dbReference type="Proteomes" id="UP001254813">
    <property type="component" value="Unassembled WGS sequence"/>
</dbReference>
<gene>
    <name evidence="2" type="ORF">NDI79_18725</name>
</gene>
<dbReference type="PROSITE" id="PS51318">
    <property type="entry name" value="TAT"/>
    <property type="match status" value="1"/>
</dbReference>
<dbReference type="InterPro" id="IPR006311">
    <property type="entry name" value="TAT_signal"/>
</dbReference>
<feature type="region of interest" description="Disordered" evidence="1">
    <location>
        <begin position="1"/>
        <end position="21"/>
    </location>
</feature>
<name>A0ABU2G5Z6_9EURY</name>